<gene>
    <name evidence="9" type="ORF">E1742_04445</name>
</gene>
<dbReference type="SUPFAM" id="SSF88659">
    <property type="entry name" value="Sigma3 and sigma4 domains of RNA polymerase sigma factors"/>
    <property type="match status" value="1"/>
</dbReference>
<proteinExistence type="inferred from homology"/>
<evidence type="ECO:0000256" key="4">
    <source>
        <dbReference type="ARBA" id="ARBA00023125"/>
    </source>
</evidence>
<evidence type="ECO:0000313" key="9">
    <source>
        <dbReference type="EMBL" id="QBQ35497.1"/>
    </source>
</evidence>
<dbReference type="PANTHER" id="PTHR43133:SF62">
    <property type="entry name" value="RNA POLYMERASE SIGMA FACTOR SIGZ"/>
    <property type="match status" value="1"/>
</dbReference>
<dbReference type="CDD" id="cd06171">
    <property type="entry name" value="Sigma70_r4"/>
    <property type="match status" value="1"/>
</dbReference>
<evidence type="ECO:0000259" key="7">
    <source>
        <dbReference type="Pfam" id="PF04542"/>
    </source>
</evidence>
<keyword evidence="10" id="KW-1185">Reference proteome</keyword>
<feature type="domain" description="RNA polymerase sigma-70 region 4" evidence="8">
    <location>
        <begin position="158"/>
        <end position="206"/>
    </location>
</feature>
<dbReference type="InterPro" id="IPR014284">
    <property type="entry name" value="RNA_pol_sigma-70_dom"/>
</dbReference>
<feature type="region of interest" description="Disordered" evidence="6">
    <location>
        <begin position="210"/>
        <end position="234"/>
    </location>
</feature>
<dbReference type="SUPFAM" id="SSF88946">
    <property type="entry name" value="Sigma2 domain of RNA polymerase sigma factors"/>
    <property type="match status" value="1"/>
</dbReference>
<keyword evidence="3" id="KW-0731">Sigma factor</keyword>
<dbReference type="NCBIfam" id="TIGR02937">
    <property type="entry name" value="sigma70-ECF"/>
    <property type="match status" value="1"/>
</dbReference>
<accession>A0ABX5S7H1</accession>
<evidence type="ECO:0000259" key="8">
    <source>
        <dbReference type="Pfam" id="PF04545"/>
    </source>
</evidence>
<evidence type="ECO:0000256" key="3">
    <source>
        <dbReference type="ARBA" id="ARBA00023082"/>
    </source>
</evidence>
<protein>
    <submittedName>
        <fullName evidence="9">Sigma-70 family RNA polymerase sigma factor</fullName>
    </submittedName>
</protein>
<dbReference type="Pfam" id="PF04545">
    <property type="entry name" value="Sigma70_r4"/>
    <property type="match status" value="1"/>
</dbReference>
<sequence length="234" mass="25245">MVARDHAASMARHTQNRLVWSGGLPHDPSMSSPSPRHRHLANLIVAAHADHAAFKALHALTREYLYHVALTLLRSPSLAEEALQEAYLSIWLHAGSFRPGVGSPMTWLIAIVRNRALSMLRSHACDPIIASPEAALAEANAEVDASADATGLAQLEGALMRLAPPHRQTIALAFGRDMTHAEMAQHLGVPLGTAKSWLRRGLERLRTCLEEAGTPHRPGSASVRPGRGPILCPP</sequence>
<dbReference type="Pfam" id="PF04542">
    <property type="entry name" value="Sigma70_r2"/>
    <property type="match status" value="1"/>
</dbReference>
<feature type="domain" description="RNA polymerase sigma-70 region 2" evidence="7">
    <location>
        <begin position="64"/>
        <end position="123"/>
    </location>
</feature>
<evidence type="ECO:0000256" key="2">
    <source>
        <dbReference type="ARBA" id="ARBA00023015"/>
    </source>
</evidence>
<dbReference type="Gene3D" id="1.10.10.10">
    <property type="entry name" value="Winged helix-like DNA-binding domain superfamily/Winged helix DNA-binding domain"/>
    <property type="match status" value="1"/>
</dbReference>
<dbReference type="Gene3D" id="1.10.1740.10">
    <property type="match status" value="1"/>
</dbReference>
<reference evidence="9 10" key="1">
    <citation type="submission" date="2019-03" db="EMBL/GenBank/DDBJ databases">
        <title>Draft Genome Sequences of Six Type Strains of the Genus Massilia.</title>
        <authorList>
            <person name="Miess H."/>
            <person name="Frediansyhah A."/>
            <person name="Gross H."/>
        </authorList>
    </citation>
    <scope>NUCLEOTIDE SEQUENCE [LARGE SCALE GENOMIC DNA]</scope>
    <source>
        <strain evidence="9 10">DSM 17505</strain>
    </source>
</reference>
<evidence type="ECO:0000256" key="1">
    <source>
        <dbReference type="ARBA" id="ARBA00010641"/>
    </source>
</evidence>
<keyword evidence="2" id="KW-0805">Transcription regulation</keyword>
<evidence type="ECO:0000256" key="6">
    <source>
        <dbReference type="SAM" id="MobiDB-lite"/>
    </source>
</evidence>
<comment type="similarity">
    <text evidence="1">Belongs to the sigma-70 factor family. ECF subfamily.</text>
</comment>
<dbReference type="InterPro" id="IPR013325">
    <property type="entry name" value="RNA_pol_sigma_r2"/>
</dbReference>
<evidence type="ECO:0000313" key="10">
    <source>
        <dbReference type="Proteomes" id="UP000294359"/>
    </source>
</evidence>
<dbReference type="InterPro" id="IPR036388">
    <property type="entry name" value="WH-like_DNA-bd_sf"/>
</dbReference>
<dbReference type="InterPro" id="IPR013324">
    <property type="entry name" value="RNA_pol_sigma_r3/r4-like"/>
</dbReference>
<dbReference type="InterPro" id="IPR007630">
    <property type="entry name" value="RNA_pol_sigma70_r4"/>
</dbReference>
<dbReference type="EMBL" id="CP038026">
    <property type="protein sequence ID" value="QBQ35497.1"/>
    <property type="molecule type" value="Genomic_DNA"/>
</dbReference>
<keyword evidence="5" id="KW-0804">Transcription</keyword>
<evidence type="ECO:0000256" key="5">
    <source>
        <dbReference type="ARBA" id="ARBA00023163"/>
    </source>
</evidence>
<keyword evidence="4" id="KW-0238">DNA-binding</keyword>
<organism evidence="9 10">
    <name type="scientific">Pseudoduganella plicata</name>
    <dbReference type="NCBI Taxonomy" id="321984"/>
    <lineage>
        <taxon>Bacteria</taxon>
        <taxon>Pseudomonadati</taxon>
        <taxon>Pseudomonadota</taxon>
        <taxon>Betaproteobacteria</taxon>
        <taxon>Burkholderiales</taxon>
        <taxon>Oxalobacteraceae</taxon>
        <taxon>Telluria group</taxon>
        <taxon>Pseudoduganella</taxon>
    </lineage>
</organism>
<dbReference type="InterPro" id="IPR007627">
    <property type="entry name" value="RNA_pol_sigma70_r2"/>
</dbReference>
<dbReference type="PANTHER" id="PTHR43133">
    <property type="entry name" value="RNA POLYMERASE ECF-TYPE SIGMA FACTO"/>
    <property type="match status" value="1"/>
</dbReference>
<name>A0ABX5S7H1_9BURK</name>
<dbReference type="Proteomes" id="UP000294359">
    <property type="component" value="Chromosome"/>
</dbReference>
<dbReference type="InterPro" id="IPR039425">
    <property type="entry name" value="RNA_pol_sigma-70-like"/>
</dbReference>